<organism evidence="4 5">
    <name type="scientific">Amphibalanus amphitrite</name>
    <name type="common">Striped barnacle</name>
    <name type="synonym">Balanus amphitrite</name>
    <dbReference type="NCBI Taxonomy" id="1232801"/>
    <lineage>
        <taxon>Eukaryota</taxon>
        <taxon>Metazoa</taxon>
        <taxon>Ecdysozoa</taxon>
        <taxon>Arthropoda</taxon>
        <taxon>Crustacea</taxon>
        <taxon>Multicrustacea</taxon>
        <taxon>Cirripedia</taxon>
        <taxon>Thoracica</taxon>
        <taxon>Thoracicalcarea</taxon>
        <taxon>Balanomorpha</taxon>
        <taxon>Balanoidea</taxon>
        <taxon>Balanidae</taxon>
        <taxon>Amphibalaninae</taxon>
        <taxon>Amphibalanus</taxon>
    </lineage>
</organism>
<keyword evidence="4" id="KW-0418">Kinase</keyword>
<comment type="caution">
    <text evidence="4">The sequence shown here is derived from an EMBL/GenBank/DDBJ whole genome shotgun (WGS) entry which is preliminary data.</text>
</comment>
<evidence type="ECO:0000256" key="1">
    <source>
        <dbReference type="ARBA" id="ARBA00022741"/>
    </source>
</evidence>
<dbReference type="FunFam" id="1.10.510.10:FF:000571">
    <property type="entry name" value="Maternal embryonic leucine zipper kinase"/>
    <property type="match status" value="1"/>
</dbReference>
<dbReference type="Pfam" id="PF00069">
    <property type="entry name" value="Pkinase"/>
    <property type="match status" value="1"/>
</dbReference>
<evidence type="ECO:0000256" key="2">
    <source>
        <dbReference type="ARBA" id="ARBA00022840"/>
    </source>
</evidence>
<dbReference type="PIRSF" id="PIRSF000654">
    <property type="entry name" value="Integrin-linked_kinase"/>
    <property type="match status" value="1"/>
</dbReference>
<keyword evidence="1" id="KW-0547">Nucleotide-binding</keyword>
<dbReference type="InterPro" id="IPR011009">
    <property type="entry name" value="Kinase-like_dom_sf"/>
</dbReference>
<keyword evidence="2" id="KW-0067">ATP-binding</keyword>
<dbReference type="EMBL" id="VIIS01001170">
    <property type="protein sequence ID" value="KAF0301378.1"/>
    <property type="molecule type" value="Genomic_DNA"/>
</dbReference>
<proteinExistence type="predicted"/>
<dbReference type="OrthoDB" id="346907at2759"/>
<gene>
    <name evidence="4" type="primary">Stk33</name>
    <name evidence="4" type="ORF">FJT64_003146</name>
</gene>
<dbReference type="GO" id="GO:0005524">
    <property type="term" value="F:ATP binding"/>
    <property type="evidence" value="ECO:0007669"/>
    <property type="project" value="UniProtKB-KW"/>
</dbReference>
<accession>A0A6A4WH57</accession>
<dbReference type="AlphaFoldDB" id="A0A6A4WH57"/>
<dbReference type="SMART" id="SM00220">
    <property type="entry name" value="S_TKc"/>
    <property type="match status" value="1"/>
</dbReference>
<dbReference type="InterPro" id="IPR000719">
    <property type="entry name" value="Prot_kinase_dom"/>
</dbReference>
<evidence type="ECO:0000313" key="5">
    <source>
        <dbReference type="Proteomes" id="UP000440578"/>
    </source>
</evidence>
<sequence length="234" mass="26197">MLLLSREIQVLKMVEHPNIVYLREIFETPENVYLILELCEHGELATFCRHKGKISETDARTIITGITSAIQYLHKHGIVHRDLKLENVLLASPGPDSTHPSSSPGQPCAKLSDFGLAEVKDKRDHDHMMELFCGTPYCMAPEILSERAYSQQCDVWSMGVILYTLIAGSSPYMGGSERDVLYSIHRHPHLQDDPALATVTDGARDLLSRMLHLDPAYRITAAEVVAHPWVTVSL</sequence>
<dbReference type="PROSITE" id="PS50011">
    <property type="entry name" value="PROTEIN_KINASE_DOM"/>
    <property type="match status" value="1"/>
</dbReference>
<dbReference type="InterPro" id="IPR008271">
    <property type="entry name" value="Ser/Thr_kinase_AS"/>
</dbReference>
<dbReference type="SUPFAM" id="SSF56112">
    <property type="entry name" value="Protein kinase-like (PK-like)"/>
    <property type="match status" value="1"/>
</dbReference>
<dbReference type="GO" id="GO:0004672">
    <property type="term" value="F:protein kinase activity"/>
    <property type="evidence" value="ECO:0007669"/>
    <property type="project" value="InterPro"/>
</dbReference>
<name>A0A6A4WH57_AMPAM</name>
<evidence type="ECO:0000313" key="4">
    <source>
        <dbReference type="EMBL" id="KAF0301378.1"/>
    </source>
</evidence>
<dbReference type="Gene3D" id="1.10.510.10">
    <property type="entry name" value="Transferase(Phosphotransferase) domain 1"/>
    <property type="match status" value="1"/>
</dbReference>
<evidence type="ECO:0000259" key="3">
    <source>
        <dbReference type="PROSITE" id="PS50011"/>
    </source>
</evidence>
<feature type="domain" description="Protein kinase" evidence="3">
    <location>
        <begin position="1"/>
        <end position="230"/>
    </location>
</feature>
<dbReference type="PANTHER" id="PTHR24347">
    <property type="entry name" value="SERINE/THREONINE-PROTEIN KINASE"/>
    <property type="match status" value="1"/>
</dbReference>
<dbReference type="PROSITE" id="PS00108">
    <property type="entry name" value="PROTEIN_KINASE_ST"/>
    <property type="match status" value="1"/>
</dbReference>
<keyword evidence="4" id="KW-0808">Transferase</keyword>
<dbReference type="Proteomes" id="UP000440578">
    <property type="component" value="Unassembled WGS sequence"/>
</dbReference>
<keyword evidence="5" id="KW-1185">Reference proteome</keyword>
<reference evidence="4 5" key="1">
    <citation type="submission" date="2019-07" db="EMBL/GenBank/DDBJ databases">
        <title>Draft genome assembly of a fouling barnacle, Amphibalanus amphitrite (Darwin, 1854): The first reference genome for Thecostraca.</title>
        <authorList>
            <person name="Kim W."/>
        </authorList>
    </citation>
    <scope>NUCLEOTIDE SEQUENCE [LARGE SCALE GENOMIC DNA]</scope>
    <source>
        <strain evidence="4">SNU_AA5</strain>
        <tissue evidence="4">Soma without cirri and trophi</tissue>
    </source>
</reference>
<protein>
    <submittedName>
        <fullName evidence="4">Serine/threonine-protein kinase 33</fullName>
    </submittedName>
</protein>